<name>A0A1G5R1B3_9GAMM</name>
<accession>A0A1G5R1B3</accession>
<evidence type="ECO:0000313" key="1">
    <source>
        <dbReference type="EMBL" id="SCZ67842.1"/>
    </source>
</evidence>
<dbReference type="GO" id="GO:0003677">
    <property type="term" value="F:DNA binding"/>
    <property type="evidence" value="ECO:0007669"/>
    <property type="project" value="InterPro"/>
</dbReference>
<dbReference type="EMBL" id="FMWD01000017">
    <property type="protein sequence ID" value="SCZ67842.1"/>
    <property type="molecule type" value="Genomic_DNA"/>
</dbReference>
<sequence>MFSKVSLVMDEEYLLSTVRYVELNPVKAGLCRYPADWKWSSALPHLSGKDDQLVRVGPCWTGFPIRLGIFPVRIGIKGS</sequence>
<protein>
    <recommendedName>
        <fullName evidence="3">Transposase</fullName>
    </recommendedName>
</protein>
<evidence type="ECO:0008006" key="3">
    <source>
        <dbReference type="Google" id="ProtNLM"/>
    </source>
</evidence>
<organism evidence="1 2">
    <name type="scientific">Thiohalomonas denitrificans</name>
    <dbReference type="NCBI Taxonomy" id="415747"/>
    <lineage>
        <taxon>Bacteria</taxon>
        <taxon>Pseudomonadati</taxon>
        <taxon>Pseudomonadota</taxon>
        <taxon>Gammaproteobacteria</taxon>
        <taxon>Thiohalomonadales</taxon>
        <taxon>Thiohalomonadaceae</taxon>
        <taxon>Thiohalomonas</taxon>
    </lineage>
</organism>
<dbReference type="Proteomes" id="UP000199648">
    <property type="component" value="Unassembled WGS sequence"/>
</dbReference>
<evidence type="ECO:0000313" key="2">
    <source>
        <dbReference type="Proteomes" id="UP000199648"/>
    </source>
</evidence>
<dbReference type="AlphaFoldDB" id="A0A1G5R1B3"/>
<keyword evidence="2" id="KW-1185">Reference proteome</keyword>
<proteinExistence type="predicted"/>
<dbReference type="GO" id="GO:0006313">
    <property type="term" value="P:DNA transposition"/>
    <property type="evidence" value="ECO:0007669"/>
    <property type="project" value="InterPro"/>
</dbReference>
<dbReference type="GO" id="GO:0004803">
    <property type="term" value="F:transposase activity"/>
    <property type="evidence" value="ECO:0007669"/>
    <property type="project" value="InterPro"/>
</dbReference>
<dbReference type="Gene3D" id="3.30.70.1290">
    <property type="entry name" value="Transposase IS200-like"/>
    <property type="match status" value="1"/>
</dbReference>
<dbReference type="STRING" id="415747.SAMN03097708_03211"/>
<reference evidence="1 2" key="1">
    <citation type="submission" date="2016-10" db="EMBL/GenBank/DDBJ databases">
        <authorList>
            <person name="de Groot N.N."/>
        </authorList>
    </citation>
    <scope>NUCLEOTIDE SEQUENCE [LARGE SCALE GENOMIC DNA]</scope>
    <source>
        <strain evidence="1 2">HLD2</strain>
    </source>
</reference>
<dbReference type="InterPro" id="IPR036515">
    <property type="entry name" value="Transposase_17_sf"/>
</dbReference>
<gene>
    <name evidence="1" type="ORF">SAMN03097708_03211</name>
</gene>